<dbReference type="PANTHER" id="PTHR48225">
    <property type="entry name" value="HORMA DOMAIN-CONTAINING PROTEIN 1"/>
    <property type="match status" value="1"/>
</dbReference>
<dbReference type="EMBL" id="BPVZ01000044">
    <property type="protein sequence ID" value="GKV16110.1"/>
    <property type="molecule type" value="Genomic_DNA"/>
</dbReference>
<dbReference type="SUPFAM" id="SSF46785">
    <property type="entry name" value="Winged helix' DNA-binding domain"/>
    <property type="match status" value="1"/>
</dbReference>
<sequence>MEYVTVAKLQNKLDGQANQSTVRRLITKMAHDGFIEAKGNRRLGKRVIRSILTEKKLMEVKKALNSDFMDVDVNEPQKKSKNPESYSTVSNHRDMSTCGLLHSVGSDMTRMKSKSDMHQNGSTGSEQTISKTKENGNTPTSRAEPVASRESFIPGYEKSKANGNCDEADNVICSGPSQEKRGRKASMVKDPILQYMKRQKSQPI</sequence>
<dbReference type="InterPro" id="IPR036390">
    <property type="entry name" value="WH_DNA-bd_sf"/>
</dbReference>
<organism evidence="2 3">
    <name type="scientific">Rubroshorea leprosula</name>
    <dbReference type="NCBI Taxonomy" id="152421"/>
    <lineage>
        <taxon>Eukaryota</taxon>
        <taxon>Viridiplantae</taxon>
        <taxon>Streptophyta</taxon>
        <taxon>Embryophyta</taxon>
        <taxon>Tracheophyta</taxon>
        <taxon>Spermatophyta</taxon>
        <taxon>Magnoliopsida</taxon>
        <taxon>eudicotyledons</taxon>
        <taxon>Gunneridae</taxon>
        <taxon>Pentapetalae</taxon>
        <taxon>rosids</taxon>
        <taxon>malvids</taxon>
        <taxon>Malvales</taxon>
        <taxon>Dipterocarpaceae</taxon>
        <taxon>Rubroshorea</taxon>
    </lineage>
</organism>
<dbReference type="PANTHER" id="PTHR48225:SF7">
    <property type="entry name" value="MEIOSIS-SPECIFIC PROTEIN HOP1"/>
    <property type="match status" value="1"/>
</dbReference>
<gene>
    <name evidence="2" type="ORF">SLEP1_g26798</name>
</gene>
<protein>
    <submittedName>
        <fullName evidence="2">Uncharacterized protein</fullName>
    </submittedName>
</protein>
<evidence type="ECO:0000256" key="1">
    <source>
        <dbReference type="SAM" id="MobiDB-lite"/>
    </source>
</evidence>
<feature type="region of interest" description="Disordered" evidence="1">
    <location>
        <begin position="73"/>
        <end position="92"/>
    </location>
</feature>
<keyword evidence="3" id="KW-1185">Reference proteome</keyword>
<evidence type="ECO:0000313" key="3">
    <source>
        <dbReference type="Proteomes" id="UP001054252"/>
    </source>
</evidence>
<feature type="compositionally biased region" description="Polar residues" evidence="1">
    <location>
        <begin position="118"/>
        <end position="141"/>
    </location>
</feature>
<dbReference type="InterPro" id="IPR051294">
    <property type="entry name" value="HORMA_MeioticProgression"/>
</dbReference>
<dbReference type="Proteomes" id="UP001054252">
    <property type="component" value="Unassembled WGS sequence"/>
</dbReference>
<proteinExistence type="predicted"/>
<name>A0AAV5JZI7_9ROSI</name>
<reference evidence="2 3" key="1">
    <citation type="journal article" date="2021" name="Commun. Biol.">
        <title>The genome of Shorea leprosula (Dipterocarpaceae) highlights the ecological relevance of drought in aseasonal tropical rainforests.</title>
        <authorList>
            <person name="Ng K.K.S."/>
            <person name="Kobayashi M.J."/>
            <person name="Fawcett J.A."/>
            <person name="Hatakeyama M."/>
            <person name="Paape T."/>
            <person name="Ng C.H."/>
            <person name="Ang C.C."/>
            <person name="Tnah L.H."/>
            <person name="Lee C.T."/>
            <person name="Nishiyama T."/>
            <person name="Sese J."/>
            <person name="O'Brien M.J."/>
            <person name="Copetti D."/>
            <person name="Mohd Noor M.I."/>
            <person name="Ong R.C."/>
            <person name="Putra M."/>
            <person name="Sireger I.Z."/>
            <person name="Indrioko S."/>
            <person name="Kosugi Y."/>
            <person name="Izuno A."/>
            <person name="Isagi Y."/>
            <person name="Lee S.L."/>
            <person name="Shimizu K.K."/>
        </authorList>
    </citation>
    <scope>NUCLEOTIDE SEQUENCE [LARGE SCALE GENOMIC DNA]</scope>
    <source>
        <strain evidence="2">214</strain>
    </source>
</reference>
<accession>A0AAV5JZI7</accession>
<comment type="caution">
    <text evidence="2">The sequence shown here is derived from an EMBL/GenBank/DDBJ whole genome shotgun (WGS) entry which is preliminary data.</text>
</comment>
<evidence type="ECO:0000313" key="2">
    <source>
        <dbReference type="EMBL" id="GKV16110.1"/>
    </source>
</evidence>
<feature type="region of interest" description="Disordered" evidence="1">
    <location>
        <begin position="110"/>
        <end position="204"/>
    </location>
</feature>
<dbReference type="AlphaFoldDB" id="A0AAV5JZI7"/>